<evidence type="ECO:0000313" key="2">
    <source>
        <dbReference type="EMBL" id="CAE0653123.1"/>
    </source>
</evidence>
<gene>
    <name evidence="2" type="ORF">LGLO00237_LOCUS6001</name>
</gene>
<dbReference type="Gene3D" id="3.20.80.10">
    <property type="entry name" value="Regulatory factor, effector binding domain"/>
    <property type="match status" value="1"/>
</dbReference>
<dbReference type="PANTHER" id="PTHR15949:SF3">
    <property type="entry name" value="TESTIS-EXPRESSED PROTEIN 264"/>
    <property type="match status" value="1"/>
</dbReference>
<proteinExistence type="predicted"/>
<accession>A0A7S4DJH0</accession>
<sequence>MLTTALVSILLVLLAFLAALGYFHTPEVTFEPVPATTIRYKHYTGGMQKVGPAFEALGKLIKTCGDGKMPDKRMVGLYYDDPGTTPEDKCRWAVGAVEEDLSTEEKEILEKAGYKQFLVEGCAKAVKSQWMFRPQLGFMSILMMVWRCYPTMDKFCKEKKIDIGTCMEYYHHCQKDSLGLSRMPVSLYYAMARDLWKVPEVCPPIKASPAPAGL</sequence>
<protein>
    <submittedName>
        <fullName evidence="2">Uncharacterized protein</fullName>
    </submittedName>
</protein>
<dbReference type="SUPFAM" id="SSF55136">
    <property type="entry name" value="Probable bacterial effector-binding domain"/>
    <property type="match status" value="1"/>
</dbReference>
<reference evidence="2" key="1">
    <citation type="submission" date="2021-01" db="EMBL/GenBank/DDBJ databases">
        <authorList>
            <person name="Corre E."/>
            <person name="Pelletier E."/>
            <person name="Niang G."/>
            <person name="Scheremetjew M."/>
            <person name="Finn R."/>
            <person name="Kale V."/>
            <person name="Holt S."/>
            <person name="Cochrane G."/>
            <person name="Meng A."/>
            <person name="Brown T."/>
            <person name="Cohen L."/>
        </authorList>
    </citation>
    <scope>NUCLEOTIDE SEQUENCE</scope>
    <source>
        <strain evidence="2">CCCM811</strain>
    </source>
</reference>
<organism evidence="2">
    <name type="scientific">Lotharella globosa</name>
    <dbReference type="NCBI Taxonomy" id="91324"/>
    <lineage>
        <taxon>Eukaryota</taxon>
        <taxon>Sar</taxon>
        <taxon>Rhizaria</taxon>
        <taxon>Cercozoa</taxon>
        <taxon>Chlorarachniophyceae</taxon>
        <taxon>Lotharella</taxon>
    </lineage>
</organism>
<feature type="chain" id="PRO_5030575373" evidence="1">
    <location>
        <begin position="22"/>
        <end position="214"/>
    </location>
</feature>
<keyword evidence="1" id="KW-0732">Signal</keyword>
<dbReference type="EMBL" id="HBIV01008021">
    <property type="protein sequence ID" value="CAE0653123.1"/>
    <property type="molecule type" value="Transcribed_RNA"/>
</dbReference>
<dbReference type="PANTHER" id="PTHR15949">
    <property type="entry name" value="TESTIS-EXPRESSED PROTEIN 264"/>
    <property type="match status" value="1"/>
</dbReference>
<feature type="signal peptide" evidence="1">
    <location>
        <begin position="1"/>
        <end position="21"/>
    </location>
</feature>
<evidence type="ECO:0000256" key="1">
    <source>
        <dbReference type="SAM" id="SignalP"/>
    </source>
</evidence>
<dbReference type="AlphaFoldDB" id="A0A7S4DJH0"/>
<dbReference type="InterPro" id="IPR011256">
    <property type="entry name" value="Reg_factor_effector_dom_sf"/>
</dbReference>
<name>A0A7S4DJH0_9EUKA</name>